<feature type="domain" description="General stress protein 17M-like" evidence="2">
    <location>
        <begin position="21"/>
        <end position="90"/>
    </location>
</feature>
<evidence type="ECO:0000256" key="1">
    <source>
        <dbReference type="SAM" id="Phobius"/>
    </source>
</evidence>
<feature type="transmembrane region" description="Helical" evidence="1">
    <location>
        <begin position="70"/>
        <end position="92"/>
    </location>
</feature>
<keyword evidence="1" id="KW-0812">Transmembrane</keyword>
<evidence type="ECO:0000259" key="2">
    <source>
        <dbReference type="Pfam" id="PF11181"/>
    </source>
</evidence>
<feature type="transmembrane region" description="Helical" evidence="1">
    <location>
        <begin position="98"/>
        <end position="118"/>
    </location>
</feature>
<organism evidence="3 4">
    <name type="scientific">Pseudosporangium ferrugineum</name>
    <dbReference type="NCBI Taxonomy" id="439699"/>
    <lineage>
        <taxon>Bacteria</taxon>
        <taxon>Bacillati</taxon>
        <taxon>Actinomycetota</taxon>
        <taxon>Actinomycetes</taxon>
        <taxon>Micromonosporales</taxon>
        <taxon>Micromonosporaceae</taxon>
        <taxon>Pseudosporangium</taxon>
    </lineage>
</organism>
<protein>
    <recommendedName>
        <fullName evidence="2">General stress protein 17M-like domain-containing protein</fullName>
    </recommendedName>
</protein>
<keyword evidence="1" id="KW-1133">Transmembrane helix</keyword>
<dbReference type="Pfam" id="PF11181">
    <property type="entry name" value="YflT"/>
    <property type="match status" value="1"/>
</dbReference>
<sequence>MVTSATLLRSTYRSDDRDHRLGEFRSYAEAERMVDRLSDAGFPVERVRIVGIGLHSVEQVMGRLTAARSALIGGALGAWLGLLTGLVIGLLIADAAWLAHSMGGLLAGAVAGAGIGLLTHWSGGGRRDFASTTGIQAERYAVEVAGTHAAVALRALDR</sequence>
<reference evidence="3 4" key="1">
    <citation type="submission" date="2018-03" db="EMBL/GenBank/DDBJ databases">
        <title>Genomic Encyclopedia of Archaeal and Bacterial Type Strains, Phase II (KMG-II): from individual species to whole genera.</title>
        <authorList>
            <person name="Goeker M."/>
        </authorList>
    </citation>
    <scope>NUCLEOTIDE SEQUENCE [LARGE SCALE GENOMIC DNA]</scope>
    <source>
        <strain evidence="3 4">DSM 45348</strain>
    </source>
</reference>
<evidence type="ECO:0000313" key="4">
    <source>
        <dbReference type="Proteomes" id="UP000239209"/>
    </source>
</evidence>
<proteinExistence type="predicted"/>
<keyword evidence="1" id="KW-0472">Membrane</keyword>
<dbReference type="RefSeq" id="WP_106125209.1">
    <property type="nucleotide sequence ID" value="NZ_PVZG01000002.1"/>
</dbReference>
<comment type="caution">
    <text evidence="3">The sequence shown here is derived from an EMBL/GenBank/DDBJ whole genome shotgun (WGS) entry which is preliminary data.</text>
</comment>
<dbReference type="Proteomes" id="UP000239209">
    <property type="component" value="Unassembled WGS sequence"/>
</dbReference>
<keyword evidence="4" id="KW-1185">Reference proteome</keyword>
<name>A0A2T0SEZ0_9ACTN</name>
<dbReference type="AlphaFoldDB" id="A0A2T0SEZ0"/>
<gene>
    <name evidence="3" type="ORF">CLV70_102193</name>
</gene>
<dbReference type="OrthoDB" id="3381462at2"/>
<dbReference type="EMBL" id="PVZG01000002">
    <property type="protein sequence ID" value="PRY31982.1"/>
    <property type="molecule type" value="Genomic_DNA"/>
</dbReference>
<evidence type="ECO:0000313" key="3">
    <source>
        <dbReference type="EMBL" id="PRY31982.1"/>
    </source>
</evidence>
<accession>A0A2T0SEZ0</accession>
<dbReference type="InterPro" id="IPR025889">
    <property type="entry name" value="GSP17M-like_dom"/>
</dbReference>